<dbReference type="Gene3D" id="3.10.129.110">
    <property type="entry name" value="Polyketide synthase dehydratase"/>
    <property type="match status" value="1"/>
</dbReference>
<dbReference type="Pfam" id="PF16197">
    <property type="entry name" value="KAsynt_C_assoc"/>
    <property type="match status" value="1"/>
</dbReference>
<dbReference type="InterPro" id="IPR006162">
    <property type="entry name" value="Ppantetheine_attach_site"/>
</dbReference>
<dbReference type="Gene3D" id="3.40.50.720">
    <property type="entry name" value="NAD(P)-binding Rossmann-like Domain"/>
    <property type="match status" value="1"/>
</dbReference>
<dbReference type="SMART" id="SM00826">
    <property type="entry name" value="PKS_DH"/>
    <property type="match status" value="1"/>
</dbReference>
<feature type="active site" description="Proton acceptor; for dehydratase activity" evidence="5">
    <location>
        <position position="974"/>
    </location>
</feature>
<evidence type="ECO:0000313" key="12">
    <source>
        <dbReference type="Proteomes" id="UP001609176"/>
    </source>
</evidence>
<dbReference type="Proteomes" id="UP001609176">
    <property type="component" value="Unassembled WGS sequence"/>
</dbReference>
<feature type="domain" description="Carrier" evidence="7">
    <location>
        <begin position="11"/>
        <end position="86"/>
    </location>
</feature>
<dbReference type="SUPFAM" id="SSF52151">
    <property type="entry name" value="FabD/lysophospholipase-like"/>
    <property type="match status" value="1"/>
</dbReference>
<keyword evidence="2" id="KW-0597">Phosphoprotein</keyword>
<dbReference type="SUPFAM" id="SSF53901">
    <property type="entry name" value="Thiolase-like"/>
    <property type="match status" value="1"/>
</dbReference>
<dbReference type="InterPro" id="IPR018201">
    <property type="entry name" value="Ketoacyl_synth_AS"/>
</dbReference>
<dbReference type="InterPro" id="IPR016036">
    <property type="entry name" value="Malonyl_transacylase_ACP-bd"/>
</dbReference>
<dbReference type="SMART" id="SM00827">
    <property type="entry name" value="PKS_AT"/>
    <property type="match status" value="1"/>
</dbReference>
<dbReference type="SMART" id="SM00825">
    <property type="entry name" value="PKS_KS"/>
    <property type="match status" value="1"/>
</dbReference>
<dbReference type="Pfam" id="PF08659">
    <property type="entry name" value="KR"/>
    <property type="match status" value="1"/>
</dbReference>
<dbReference type="PROSITE" id="PS00012">
    <property type="entry name" value="PHOSPHOPANTETHEINE"/>
    <property type="match status" value="1"/>
</dbReference>
<dbReference type="Pfam" id="PF02801">
    <property type="entry name" value="Ketoacyl-synt_C"/>
    <property type="match status" value="1"/>
</dbReference>
<name>A0ABW7KH78_9NOCA</name>
<keyword evidence="13" id="KW-1185">Reference proteome</keyword>
<evidence type="ECO:0000259" key="8">
    <source>
        <dbReference type="PROSITE" id="PS52004"/>
    </source>
</evidence>
<sequence>MANIAPQEQLSVVLDTVRAEIAVALGHTAPDAIDPDRNFQDLGFDSLLALEVRNRLKTATGLPLPAIAVFDYPTPTALAVYLVEQSSGASRVSAEPARIAESAEHIAIVGVGCRYPGGVGSRDDLWQLVSDGLDVIGEFPDDRGWDDNLYDPDPDAEGKSYTNSGGFLYDAGDFDAAFFGISPREALATIPQQRILLEVAWEALEDAGIDPVSLRGSDTGVFAGVMYHDYGSHTPGGSLVTGRVAYSLGLLGPAVSVDTACSSSLVAMHQASAALRSGECSLALAGGVTVMGTPTVFVDFSRQRGLAPDGRCKSFSDSADGVGWGEGAGLVVLERLSDARLKGHRVLGVVRGSAVNQDGASNGLTAPNGPSQERVIRSALASAGLSGVDVDVVEGHGTGTALGDPIEAQALLATYGQGRGECGPVWLGSVKSNMGHTQAAAGVAGVIKVVEAMRRGVMPASLHVDSQSSHVDWSVGAVRLLGEARVWESAEGRPRRAGVSSFGISGTNAHVIVEEAPSVGSAVESSPTPTPVVSVVPWVVSGRSADAVVAQSLRLRRWLDVHPDVSAVDVGVSLAGRAQLPWRAAVVGPAGLDAVVPVKVVAGKTVFVLSGQGAQSSGMGRELFEAFPVFADAITQVCDPGWLFDSGTDLDRTANTQLALFAVEVALCRLLESWGVIPDVVVGHSIGEIAAAHVAGVLDLADAVRLVTARGALMAALPSGGAMLAVEIAEADIADLPTGVSIAGINSRSSVTVSGPVAGIEELEARWSGRRTKRLTVSHAFHSELMDPMVAEFAAVAQNLTWNLPRIALVSTVTGRLETELFADPGYWVRQVREPVRFADGISAAQAVGGSRFVEVGPDAQLSAVIDADADADAVVAVQRRGRSQVQTVVRTVADAHCYGVAVDWARFFAGQGAQRVDLPGYPFQHQRFWLAAPQAESTLDHPILDSDVSVAGRGERIFGGRLSVDTHPWIADHVLLGVIVVPGTAFVEMVMRAGEQIGCDYVDELTLEVPLTFDAAEVVRIQVTVAAADDVGARSVAVYSRPDAADAAEAEWTRHASGTIAPTADAGLETFADLTGGVWPPVGAEPVGVDEIYAQLSSAGFDYGPTFRDIRAAWRVDDALYVEASLDDDQLGAAYGLHPGLFDAAVHGGAMVSLDGTGSGRMLFSWNGVRRFKTGVTALRVRVGVGGDSAWTIAAVDPFGAPVVAIDKLVYRPVELAQLTDHHSIRNDGLYELNWVPVQLDDQTTQEPHTQTLRIDGAGDLASVLAELQKFLAEPSDDSRMVVLTTESIAGVWGLVRSAQSEHPGRFVLVDTDDPDGTDFAAILASPHSQVRCRAGVVEVPRLVRLAVETRAPMEWAGTVLITGGTGGLGGALARHLVVTHGIRRLVLVSRRGRAAQGANELIAELTELGCAVTVSACDVTDRPALESVVAAIPTEQPLSVVIHAAGVLDDATIESMTPTQLDRVWAPKVDGALALDELTRSLNLSAFVVFSSIAGLLGTAGQGNYAAANAALDALARDRRAAGYPATSLAWGPGASMGRPTAECPRNSPRPTSPVGNGSVWSRSRATRASNCSMPRCRQTRPCWQRCGPTRRHVGPGKNTNCSVDWHLDPPHTIPESRRSWQ</sequence>
<organism evidence="11 12">
    <name type="scientific">Antrihabitans spumae</name>
    <dbReference type="NCBI Taxonomy" id="3373370"/>
    <lineage>
        <taxon>Bacteria</taxon>
        <taxon>Bacillati</taxon>
        <taxon>Actinomycetota</taxon>
        <taxon>Actinomycetes</taxon>
        <taxon>Mycobacteriales</taxon>
        <taxon>Nocardiaceae</taxon>
        <taxon>Antrihabitans</taxon>
    </lineage>
</organism>
<dbReference type="Gene3D" id="3.40.47.10">
    <property type="match status" value="1"/>
</dbReference>
<evidence type="ECO:0000259" key="7">
    <source>
        <dbReference type="PROSITE" id="PS50075"/>
    </source>
</evidence>
<feature type="domain" description="PKS/mFAS DH" evidence="9">
    <location>
        <begin position="942"/>
        <end position="1221"/>
    </location>
</feature>
<dbReference type="PANTHER" id="PTHR43775">
    <property type="entry name" value="FATTY ACID SYNTHASE"/>
    <property type="match status" value="1"/>
</dbReference>
<dbReference type="SMART" id="SM00823">
    <property type="entry name" value="PKS_PP"/>
    <property type="match status" value="1"/>
</dbReference>
<dbReference type="Proteomes" id="UP001609219">
    <property type="component" value="Unassembled WGS sequence"/>
</dbReference>
<dbReference type="CDD" id="cd08956">
    <property type="entry name" value="KR_3_FAS_SDR_x"/>
    <property type="match status" value="1"/>
</dbReference>
<dbReference type="InterPro" id="IPR020806">
    <property type="entry name" value="PKS_PP-bd"/>
</dbReference>
<dbReference type="InterPro" id="IPR013968">
    <property type="entry name" value="PKS_KR"/>
</dbReference>
<proteinExistence type="predicted"/>
<dbReference type="CDD" id="cd00833">
    <property type="entry name" value="PKS"/>
    <property type="match status" value="1"/>
</dbReference>
<dbReference type="InterPro" id="IPR014030">
    <property type="entry name" value="Ketoacyl_synth_N"/>
</dbReference>
<dbReference type="InterPro" id="IPR049552">
    <property type="entry name" value="PKS_DH_N"/>
</dbReference>
<dbReference type="Pfam" id="PF00550">
    <property type="entry name" value="PP-binding"/>
    <property type="match status" value="1"/>
</dbReference>
<dbReference type="Gene3D" id="3.40.366.10">
    <property type="entry name" value="Malonyl-Coenzyme A Acyl Carrier Protein, domain 2"/>
    <property type="match status" value="1"/>
</dbReference>
<keyword evidence="4" id="KW-0012">Acyltransferase</keyword>
<dbReference type="Pfam" id="PF00698">
    <property type="entry name" value="Acyl_transf_1"/>
    <property type="match status" value="1"/>
</dbReference>
<feature type="region of interest" description="Disordered" evidence="6">
    <location>
        <begin position="1537"/>
        <end position="1564"/>
    </location>
</feature>
<dbReference type="SUPFAM" id="SSF55048">
    <property type="entry name" value="Probable ACP-binding domain of malonyl-CoA ACP transacylase"/>
    <property type="match status" value="1"/>
</dbReference>
<dbReference type="InterPro" id="IPR016039">
    <property type="entry name" value="Thiolase-like"/>
</dbReference>
<reference evidence="12 13" key="1">
    <citation type="submission" date="2024-10" db="EMBL/GenBank/DDBJ databases">
        <authorList>
            <person name="Riesco R."/>
        </authorList>
    </citation>
    <scope>NUCLEOTIDE SEQUENCE [LARGE SCALE GENOMIC DNA]</scope>
    <source>
        <strain evidence="11 12">NCIMB 15448</strain>
        <strain evidence="10 13">NCIMB 15450</strain>
    </source>
</reference>
<dbReference type="Gene3D" id="1.10.1200.10">
    <property type="entry name" value="ACP-like"/>
    <property type="match status" value="1"/>
</dbReference>
<dbReference type="Pfam" id="PF21089">
    <property type="entry name" value="PKS_DH_N"/>
    <property type="match status" value="1"/>
</dbReference>
<dbReference type="InterPro" id="IPR020841">
    <property type="entry name" value="PKS_Beta-ketoAc_synthase_dom"/>
</dbReference>
<dbReference type="InterPro" id="IPR009081">
    <property type="entry name" value="PP-bd_ACP"/>
</dbReference>
<dbReference type="EMBL" id="JBIMSN010000138">
    <property type="protein sequence ID" value="MFH5232197.1"/>
    <property type="molecule type" value="Genomic_DNA"/>
</dbReference>
<protein>
    <submittedName>
        <fullName evidence="11">SDR family NAD(P)-dependent oxidoreductase</fullName>
    </submittedName>
</protein>
<feature type="active site" description="Proton donor; for dehydratase activity" evidence="5">
    <location>
        <position position="1144"/>
    </location>
</feature>
<dbReference type="InterPro" id="IPR001227">
    <property type="entry name" value="Ac_transferase_dom_sf"/>
</dbReference>
<dbReference type="PROSITE" id="PS52004">
    <property type="entry name" value="KS3_2"/>
    <property type="match status" value="1"/>
</dbReference>
<dbReference type="Pfam" id="PF00109">
    <property type="entry name" value="ketoacyl-synt"/>
    <property type="match status" value="1"/>
</dbReference>
<evidence type="ECO:0000256" key="5">
    <source>
        <dbReference type="PROSITE-ProRule" id="PRU01363"/>
    </source>
</evidence>
<accession>A0ABW7KH78</accession>
<dbReference type="InterPro" id="IPR055123">
    <property type="entry name" value="SpnB-like_Rossmann"/>
</dbReference>
<evidence type="ECO:0000313" key="10">
    <source>
        <dbReference type="EMBL" id="MFH5232197.1"/>
    </source>
</evidence>
<dbReference type="InterPro" id="IPR036736">
    <property type="entry name" value="ACP-like_sf"/>
</dbReference>
<dbReference type="PROSITE" id="PS00606">
    <property type="entry name" value="KS3_1"/>
    <property type="match status" value="1"/>
</dbReference>
<evidence type="ECO:0000256" key="2">
    <source>
        <dbReference type="ARBA" id="ARBA00022553"/>
    </source>
</evidence>
<dbReference type="InterPro" id="IPR057326">
    <property type="entry name" value="KR_dom"/>
</dbReference>
<dbReference type="InterPro" id="IPR042104">
    <property type="entry name" value="PKS_dehydratase_sf"/>
</dbReference>
<dbReference type="PROSITE" id="PS50075">
    <property type="entry name" value="CARRIER"/>
    <property type="match status" value="1"/>
</dbReference>
<dbReference type="InterPro" id="IPR014043">
    <property type="entry name" value="Acyl_transferase_dom"/>
</dbReference>
<dbReference type="PANTHER" id="PTHR43775:SF51">
    <property type="entry name" value="INACTIVE PHENOLPHTHIOCEROL SYNTHESIS POLYKETIDE SYNTHASE TYPE I PKS1-RELATED"/>
    <property type="match status" value="1"/>
</dbReference>
<dbReference type="SUPFAM" id="SSF51735">
    <property type="entry name" value="NAD(P)-binding Rossmann-fold domains"/>
    <property type="match status" value="2"/>
</dbReference>
<keyword evidence="3" id="KW-0808">Transferase</keyword>
<dbReference type="InterPro" id="IPR014031">
    <property type="entry name" value="Ketoacyl_synth_C"/>
</dbReference>
<gene>
    <name evidence="11" type="ORF">ACHIPV_00120</name>
    <name evidence="10" type="ORF">ACHIRB_27035</name>
</gene>
<dbReference type="Pfam" id="PF14765">
    <property type="entry name" value="PS-DH"/>
    <property type="match status" value="1"/>
</dbReference>
<dbReference type="InterPro" id="IPR049551">
    <property type="entry name" value="PKS_DH_C"/>
</dbReference>
<evidence type="ECO:0000259" key="9">
    <source>
        <dbReference type="PROSITE" id="PS52019"/>
    </source>
</evidence>
<evidence type="ECO:0000313" key="13">
    <source>
        <dbReference type="Proteomes" id="UP001609219"/>
    </source>
</evidence>
<feature type="domain" description="Ketosynthase family 3 (KS3)" evidence="8">
    <location>
        <begin position="103"/>
        <end position="515"/>
    </location>
</feature>
<dbReference type="InterPro" id="IPR032821">
    <property type="entry name" value="PKS_assoc"/>
</dbReference>
<dbReference type="SMART" id="SM00822">
    <property type="entry name" value="PKS_KR"/>
    <property type="match status" value="1"/>
</dbReference>
<dbReference type="InterPro" id="IPR050091">
    <property type="entry name" value="PKS_NRPS_Biosynth_Enz"/>
</dbReference>
<dbReference type="PROSITE" id="PS52019">
    <property type="entry name" value="PKS_MFAS_DH"/>
    <property type="match status" value="1"/>
</dbReference>
<comment type="caution">
    <text evidence="11">The sequence shown here is derived from an EMBL/GenBank/DDBJ whole genome shotgun (WGS) entry which is preliminary data.</text>
</comment>
<dbReference type="RefSeq" id="WP_395123193.1">
    <property type="nucleotide sequence ID" value="NZ_JBIMSN010000138.1"/>
</dbReference>
<feature type="region of interest" description="N-terminal hotdog fold" evidence="5">
    <location>
        <begin position="942"/>
        <end position="1068"/>
    </location>
</feature>
<evidence type="ECO:0000256" key="6">
    <source>
        <dbReference type="SAM" id="MobiDB-lite"/>
    </source>
</evidence>
<keyword evidence="1" id="KW-0596">Phosphopantetheine</keyword>
<dbReference type="SUPFAM" id="SSF47336">
    <property type="entry name" value="ACP-like"/>
    <property type="match status" value="1"/>
</dbReference>
<dbReference type="Pfam" id="PF22953">
    <property type="entry name" value="SpnB_Rossmann"/>
    <property type="match status" value="1"/>
</dbReference>
<evidence type="ECO:0000256" key="1">
    <source>
        <dbReference type="ARBA" id="ARBA00022450"/>
    </source>
</evidence>
<evidence type="ECO:0000256" key="4">
    <source>
        <dbReference type="ARBA" id="ARBA00023315"/>
    </source>
</evidence>
<dbReference type="EMBL" id="JBIMSP010000001">
    <property type="protein sequence ID" value="MFH5240293.1"/>
    <property type="molecule type" value="Genomic_DNA"/>
</dbReference>
<evidence type="ECO:0000313" key="11">
    <source>
        <dbReference type="EMBL" id="MFH5240293.1"/>
    </source>
</evidence>
<dbReference type="Gene3D" id="3.30.70.3290">
    <property type="match status" value="1"/>
</dbReference>
<feature type="region of interest" description="C-terminal hotdog fold" evidence="5">
    <location>
        <begin position="1085"/>
        <end position="1221"/>
    </location>
</feature>
<dbReference type="InterPro" id="IPR016035">
    <property type="entry name" value="Acyl_Trfase/lysoPLipase"/>
</dbReference>
<dbReference type="SMART" id="SM01294">
    <property type="entry name" value="PKS_PP_betabranch"/>
    <property type="match status" value="1"/>
</dbReference>
<dbReference type="InterPro" id="IPR020807">
    <property type="entry name" value="PKS_DH"/>
</dbReference>
<dbReference type="InterPro" id="IPR049900">
    <property type="entry name" value="PKS_mFAS_DH"/>
</dbReference>
<evidence type="ECO:0000256" key="3">
    <source>
        <dbReference type="ARBA" id="ARBA00022679"/>
    </source>
</evidence>
<dbReference type="InterPro" id="IPR036291">
    <property type="entry name" value="NAD(P)-bd_dom_sf"/>
</dbReference>